<sequence length="931" mass="102134">MLFVVSVSREGAVHVWFSAHAPTSCTGADERLEFWTDLTSVAVDLRARFPDAFWFVAVDANARVGRVPSEAFGTACPEHENENGAALRIFAETLQLVAINTFSGAEPTWHHNTNTSPRIDYVLIRNAHQTWASDVHVHADMDLTFDGRRDHSAVSVVCAVQQSALGSAPRPPPPVRVDKAGAGNAKLVEAFQTRLLEAPIPDEPHVDEQLARVNSIVTEAALDVFGQARPLPRKPWLSQTTWDMVQLMPGDTDSHGFSEPSFTFSALGAAVDSLNAHARARKHESSFYAAILGLQKCVRTSLHADRMEFLDSMAMKAQAAADAGDVRTQFAVARALGARSAVANTEVFQLDGTLTQNASEEIARWEEHFCDVFKGELTALHEMRRPAQPAYCDPRLLDAGPAATAAAFRKLGRNKGVGMDGVPAEILVAGGGPAATLYASVNERVLQNYQWPLQWCGGLPPHLHEQKGDRRICDNHRGILLADHAGKGLASIVKDALEPTVNEHLPATQFGAAAKRGTDFATHMVLTATALAQAWHASLFLLFVDLTKAFDRVIRQLVMGWGGVDSEHRERRPRQLGVAPRAARWLHVHIEERGPLLQQWGANHTAKEMARAFHEHSRFQVPGGDRVVASHTGGRQGCKLGSLVFNPAYTPALDALRWRLRQEGLALRTPQAPGAFWEPAPADDPLECEIVDATFVDDEVVILLSESPRVLARAIDVLLEILTGTFGDFHLEINWSRGKTEGLIALRGKHSVDVREKWWQADGSLAIPVPNSGHSLHVCEEYKHLGTRASAHGMSFRNAADRAQSAIAACAPISRKVFGSPLMNDKYKVSFWRSLALSRLTFNLHVCTLPIKTPRRLCGVYMRVIRRIAGDPRFSKVVALTDLEVREKLGQPSLDSILLVARLRYFGRLVRNRPAALLVLLQAGAGEPELP</sequence>
<dbReference type="InterPro" id="IPR036691">
    <property type="entry name" value="Endo/exonu/phosph_ase_sf"/>
</dbReference>
<accession>A0ABN9VA05</accession>
<gene>
    <name evidence="1" type="ORF">PCOR1329_LOCUS55877</name>
</gene>
<name>A0ABN9VA05_9DINO</name>
<dbReference type="EMBL" id="CAUYUJ010016860">
    <property type="protein sequence ID" value="CAK0869556.1"/>
    <property type="molecule type" value="Genomic_DNA"/>
</dbReference>
<protein>
    <recommendedName>
        <fullName evidence="3">Reverse transcriptase domain-containing protein</fullName>
    </recommendedName>
</protein>
<dbReference type="Gene3D" id="3.60.10.10">
    <property type="entry name" value="Endonuclease/exonuclease/phosphatase"/>
    <property type="match status" value="1"/>
</dbReference>
<evidence type="ECO:0000313" key="2">
    <source>
        <dbReference type="Proteomes" id="UP001189429"/>
    </source>
</evidence>
<keyword evidence="2" id="KW-1185">Reference proteome</keyword>
<evidence type="ECO:0000313" key="1">
    <source>
        <dbReference type="EMBL" id="CAK0869556.1"/>
    </source>
</evidence>
<organism evidence="1 2">
    <name type="scientific">Prorocentrum cordatum</name>
    <dbReference type="NCBI Taxonomy" id="2364126"/>
    <lineage>
        <taxon>Eukaryota</taxon>
        <taxon>Sar</taxon>
        <taxon>Alveolata</taxon>
        <taxon>Dinophyceae</taxon>
        <taxon>Prorocentrales</taxon>
        <taxon>Prorocentraceae</taxon>
        <taxon>Prorocentrum</taxon>
    </lineage>
</organism>
<evidence type="ECO:0008006" key="3">
    <source>
        <dbReference type="Google" id="ProtNLM"/>
    </source>
</evidence>
<dbReference type="PANTHER" id="PTHR47027:SF20">
    <property type="entry name" value="REVERSE TRANSCRIPTASE-LIKE PROTEIN WITH RNA-DIRECTED DNA POLYMERASE DOMAIN"/>
    <property type="match status" value="1"/>
</dbReference>
<dbReference type="SUPFAM" id="SSF56219">
    <property type="entry name" value="DNase I-like"/>
    <property type="match status" value="1"/>
</dbReference>
<dbReference type="PANTHER" id="PTHR47027">
    <property type="entry name" value="REVERSE TRANSCRIPTASE DOMAIN-CONTAINING PROTEIN"/>
    <property type="match status" value="1"/>
</dbReference>
<reference evidence="1" key="1">
    <citation type="submission" date="2023-10" db="EMBL/GenBank/DDBJ databases">
        <authorList>
            <person name="Chen Y."/>
            <person name="Shah S."/>
            <person name="Dougan E. K."/>
            <person name="Thang M."/>
            <person name="Chan C."/>
        </authorList>
    </citation>
    <scope>NUCLEOTIDE SEQUENCE [LARGE SCALE GENOMIC DNA]</scope>
</reference>
<comment type="caution">
    <text evidence="1">The sequence shown here is derived from an EMBL/GenBank/DDBJ whole genome shotgun (WGS) entry which is preliminary data.</text>
</comment>
<feature type="non-terminal residue" evidence="1">
    <location>
        <position position="931"/>
    </location>
</feature>
<proteinExistence type="predicted"/>
<dbReference type="Proteomes" id="UP001189429">
    <property type="component" value="Unassembled WGS sequence"/>
</dbReference>